<evidence type="ECO:0000313" key="5">
    <source>
        <dbReference type="Proteomes" id="UP000728185"/>
    </source>
</evidence>
<name>A0A8E0VHD9_9TREM</name>
<gene>
    <name evidence="4" type="ORF">FBUS_07378</name>
</gene>
<dbReference type="EMBL" id="LUCM01008456">
    <property type="protein sequence ID" value="KAA0188364.1"/>
    <property type="molecule type" value="Genomic_DNA"/>
</dbReference>
<accession>A0A8E0VHD9</accession>
<keyword evidence="3" id="KW-0732">Signal</keyword>
<comment type="caution">
    <text evidence="4">The sequence shown here is derived from an EMBL/GenBank/DDBJ whole genome shotgun (WGS) entry which is preliminary data.</text>
</comment>
<dbReference type="AlphaFoldDB" id="A0A8E0VHD9"/>
<keyword evidence="2" id="KW-0812">Transmembrane</keyword>
<evidence type="ECO:0008006" key="6">
    <source>
        <dbReference type="Google" id="ProtNLM"/>
    </source>
</evidence>
<proteinExistence type="predicted"/>
<feature type="compositionally biased region" description="Basic residues" evidence="1">
    <location>
        <begin position="347"/>
        <end position="359"/>
    </location>
</feature>
<evidence type="ECO:0000256" key="2">
    <source>
        <dbReference type="SAM" id="Phobius"/>
    </source>
</evidence>
<evidence type="ECO:0000256" key="1">
    <source>
        <dbReference type="SAM" id="MobiDB-lite"/>
    </source>
</evidence>
<evidence type="ECO:0000256" key="3">
    <source>
        <dbReference type="SAM" id="SignalP"/>
    </source>
</evidence>
<feature type="chain" id="PRO_5034414882" description="Glycoprotein" evidence="3">
    <location>
        <begin position="33"/>
        <end position="451"/>
    </location>
</feature>
<dbReference type="OrthoDB" id="6263939at2759"/>
<protein>
    <recommendedName>
        <fullName evidence="6">Glycoprotein</fullName>
    </recommendedName>
</protein>
<sequence>MNLYHVYPGYLVMCIILQCLLDLFLCGLKADASPLTQPPADEEMTTFGDTVDLGITNILSIVETLSSETNSQLTQKVKDDATENHITSATQIGQINDPEYSPFACKIQCGVRSAESALELKRVQTLLPNAFIYQPVVIDCVRIGNSSVGIDNTDLIKVDCIAHYTGRLIHVIVNFDESAVLNKSLHTPVILGDRFSENIQYVFDQHVSKDRKSATSLYVTLDLPIRTLDAADLVPISSNLKYLALSSRSVQTLDTLLLQDLHLDYFLLDGCHRIQERISRPKETKISPLPPHAHRWNCVVIWSFTCQTAGEFELLADAKTQERLCERGQSQSSWRPVEQPIDTSTTKRYKARPRTRRSPPRLSASDSARPSVAIGDPWPFFAEKLIHRFEEEIKNFGNDVRRDISWYQTMMNLFAAVLAFALLILGATLAAFWIFLRQVLRGKVKPARATL</sequence>
<keyword evidence="5" id="KW-1185">Reference proteome</keyword>
<keyword evidence="2" id="KW-1133">Transmembrane helix</keyword>
<feature type="transmembrane region" description="Helical" evidence="2">
    <location>
        <begin position="411"/>
        <end position="436"/>
    </location>
</feature>
<dbReference type="Proteomes" id="UP000728185">
    <property type="component" value="Unassembled WGS sequence"/>
</dbReference>
<reference evidence="4" key="1">
    <citation type="submission" date="2019-05" db="EMBL/GenBank/DDBJ databases">
        <title>Annotation for the trematode Fasciolopsis buski.</title>
        <authorList>
            <person name="Choi Y.-J."/>
        </authorList>
    </citation>
    <scope>NUCLEOTIDE SEQUENCE</scope>
    <source>
        <strain evidence="4">HT</strain>
        <tissue evidence="4">Whole worm</tissue>
    </source>
</reference>
<feature type="region of interest" description="Disordered" evidence="1">
    <location>
        <begin position="327"/>
        <end position="370"/>
    </location>
</feature>
<organism evidence="4 5">
    <name type="scientific">Fasciolopsis buskii</name>
    <dbReference type="NCBI Taxonomy" id="27845"/>
    <lineage>
        <taxon>Eukaryota</taxon>
        <taxon>Metazoa</taxon>
        <taxon>Spiralia</taxon>
        <taxon>Lophotrochozoa</taxon>
        <taxon>Platyhelminthes</taxon>
        <taxon>Trematoda</taxon>
        <taxon>Digenea</taxon>
        <taxon>Plagiorchiida</taxon>
        <taxon>Echinostomata</taxon>
        <taxon>Echinostomatoidea</taxon>
        <taxon>Fasciolidae</taxon>
        <taxon>Fasciolopsis</taxon>
    </lineage>
</organism>
<feature type="signal peptide" evidence="3">
    <location>
        <begin position="1"/>
        <end position="32"/>
    </location>
</feature>
<keyword evidence="2" id="KW-0472">Membrane</keyword>
<evidence type="ECO:0000313" key="4">
    <source>
        <dbReference type="EMBL" id="KAA0188364.1"/>
    </source>
</evidence>